<organism evidence="1 2">
    <name type="scientific">Peronosclerospora sorghi</name>
    <dbReference type="NCBI Taxonomy" id="230839"/>
    <lineage>
        <taxon>Eukaryota</taxon>
        <taxon>Sar</taxon>
        <taxon>Stramenopiles</taxon>
        <taxon>Oomycota</taxon>
        <taxon>Peronosporomycetes</taxon>
        <taxon>Peronosporales</taxon>
        <taxon>Peronosporaceae</taxon>
        <taxon>Peronosclerospora</taxon>
    </lineage>
</organism>
<sequence length="71" mass="7891">MEVVARPQNVVTQYTDVLGRPAMPPYWALGYQVNQSGGKSVDDAMKVVTKLSTAGIPMDAYWQDFKLIVDE</sequence>
<comment type="caution">
    <text evidence="1">The sequence shown here is derived from an EMBL/GenBank/DDBJ whole genome shotgun (WGS) entry which is preliminary data.</text>
</comment>
<evidence type="ECO:0000313" key="2">
    <source>
        <dbReference type="Proteomes" id="UP001163321"/>
    </source>
</evidence>
<name>A0ACC0WMN5_9STRA</name>
<dbReference type="Proteomes" id="UP001163321">
    <property type="component" value="Chromosome 10"/>
</dbReference>
<proteinExistence type="predicted"/>
<reference evidence="1 2" key="1">
    <citation type="journal article" date="2022" name="bioRxiv">
        <title>The genome of the oomycete Peronosclerospora sorghi, a cosmopolitan pathogen of maize and sorghum, is inflated with dispersed pseudogenes.</title>
        <authorList>
            <person name="Fletcher K."/>
            <person name="Martin F."/>
            <person name="Isakeit T."/>
            <person name="Cavanaugh K."/>
            <person name="Magill C."/>
            <person name="Michelmore R."/>
        </authorList>
    </citation>
    <scope>NUCLEOTIDE SEQUENCE [LARGE SCALE GENOMIC DNA]</scope>
    <source>
        <strain evidence="1">P6</strain>
    </source>
</reference>
<keyword evidence="2" id="KW-1185">Reference proteome</keyword>
<gene>
    <name evidence="1" type="ORF">PsorP6_015673</name>
</gene>
<evidence type="ECO:0000313" key="1">
    <source>
        <dbReference type="EMBL" id="KAI9920124.1"/>
    </source>
</evidence>
<protein>
    <submittedName>
        <fullName evidence="1">Uncharacterized protein</fullName>
    </submittedName>
</protein>
<dbReference type="EMBL" id="CM047589">
    <property type="protein sequence ID" value="KAI9920124.1"/>
    <property type="molecule type" value="Genomic_DNA"/>
</dbReference>
<accession>A0ACC0WMN5</accession>